<dbReference type="GO" id="GO:0008446">
    <property type="term" value="F:GDP-mannose 4,6-dehydratase activity"/>
    <property type="evidence" value="ECO:0007669"/>
    <property type="project" value="UniProtKB-EC"/>
</dbReference>
<dbReference type="EC" id="4.2.1.47" evidence="2"/>
<organism evidence="2 3">
    <name type="scientific">Candidatus Lokiarchaeum ossiferum</name>
    <dbReference type="NCBI Taxonomy" id="2951803"/>
    <lineage>
        <taxon>Archaea</taxon>
        <taxon>Promethearchaeati</taxon>
        <taxon>Promethearchaeota</taxon>
        <taxon>Promethearchaeia</taxon>
        <taxon>Promethearchaeales</taxon>
        <taxon>Promethearchaeaceae</taxon>
        <taxon>Candidatus Lokiarchaeum</taxon>
    </lineage>
</organism>
<name>A0ABY6HNS6_9ARCH</name>
<dbReference type="InterPro" id="IPR051783">
    <property type="entry name" value="NAD(P)-dependent_oxidoreduct"/>
</dbReference>
<evidence type="ECO:0000313" key="2">
    <source>
        <dbReference type="EMBL" id="UYP45160.1"/>
    </source>
</evidence>
<keyword evidence="2" id="KW-0456">Lyase</keyword>
<evidence type="ECO:0000259" key="1">
    <source>
        <dbReference type="Pfam" id="PF01370"/>
    </source>
</evidence>
<feature type="domain" description="NAD-dependent epimerase/dehydratase" evidence="1">
    <location>
        <begin position="4"/>
        <end position="252"/>
    </location>
</feature>
<proteinExistence type="predicted"/>
<dbReference type="Proteomes" id="UP001208689">
    <property type="component" value="Chromosome"/>
</dbReference>
<gene>
    <name evidence="2" type="ORF">NEF87_001445</name>
</gene>
<dbReference type="InterPro" id="IPR001509">
    <property type="entry name" value="Epimerase_deHydtase"/>
</dbReference>
<evidence type="ECO:0000313" key="3">
    <source>
        <dbReference type="Proteomes" id="UP001208689"/>
    </source>
</evidence>
<dbReference type="Pfam" id="PF01370">
    <property type="entry name" value="Epimerase"/>
    <property type="match status" value="1"/>
</dbReference>
<dbReference type="PANTHER" id="PTHR48079:SF6">
    <property type="entry name" value="NAD(P)-BINDING DOMAIN-CONTAINING PROTEIN-RELATED"/>
    <property type="match status" value="1"/>
</dbReference>
<protein>
    <submittedName>
        <fullName evidence="2">GDP-mannose 4,6-dehydratase</fullName>
        <ecNumber evidence="2">4.2.1.47</ecNumber>
    </submittedName>
</protein>
<sequence length="353" mass="39959">MGKVFITGATGQVGSHLVEYLLENKAMGIEKPEDILCLVRTPQKALHLKSLRVTIIQGDLNDKSKIMKEFQDPTISTIFHVAANVYVYASYEEMYEANVLGTRTLLNCFIKSEIPTFIHTSSIIVYNASAASSIPEKKNYFEFIETSPIGTLNPDTEVPYAISKRIAELEVKKFARKYPHKKFIITRLGPIVGRGDRQIVPSLVKANSIKVPKLINHGQGKLSLTAPDDVARAQIFLANLEHKNNPEIFNIANTHLSFNTLFSIVAKFYGKNPPSVSIPLWIFKPIKPLLRLLQKCFPKNELMRTFFSASALEYLEKTYHYNSDKLLELGFKFQKPIDQAILEAIQEIEQEKK</sequence>
<dbReference type="Gene3D" id="3.40.50.720">
    <property type="entry name" value="NAD(P)-binding Rossmann-like Domain"/>
    <property type="match status" value="1"/>
</dbReference>
<reference evidence="2" key="1">
    <citation type="submission" date="2022-09" db="EMBL/GenBank/DDBJ databases">
        <title>Actin cytoskeleton and complex cell architecture in an #Asgard archaeon.</title>
        <authorList>
            <person name="Ponce Toledo R.I."/>
            <person name="Schleper C."/>
            <person name="Rodrigues Oliveira T."/>
            <person name="Wollweber F."/>
            <person name="Xu J."/>
            <person name="Rittmann S."/>
            <person name="Klingl A."/>
            <person name="Pilhofer M."/>
        </authorList>
    </citation>
    <scope>NUCLEOTIDE SEQUENCE</scope>
    <source>
        <strain evidence="2">B-35</strain>
    </source>
</reference>
<dbReference type="PANTHER" id="PTHR48079">
    <property type="entry name" value="PROTEIN YEEZ"/>
    <property type="match status" value="1"/>
</dbReference>
<accession>A0ABY6HNS6</accession>
<keyword evidence="3" id="KW-1185">Reference proteome</keyword>
<dbReference type="SUPFAM" id="SSF51735">
    <property type="entry name" value="NAD(P)-binding Rossmann-fold domains"/>
    <property type="match status" value="1"/>
</dbReference>
<dbReference type="EMBL" id="CP104013">
    <property type="protein sequence ID" value="UYP45160.1"/>
    <property type="molecule type" value="Genomic_DNA"/>
</dbReference>
<dbReference type="InterPro" id="IPR036291">
    <property type="entry name" value="NAD(P)-bd_dom_sf"/>
</dbReference>